<protein>
    <submittedName>
        <fullName evidence="6">Glycoside hydrolase superfamily</fullName>
    </submittedName>
</protein>
<reference evidence="6" key="1">
    <citation type="submission" date="2021-02" db="EMBL/GenBank/DDBJ databases">
        <title>First Annotated Genome of the Yellow-green Alga Tribonema minus.</title>
        <authorList>
            <person name="Mahan K.M."/>
        </authorList>
    </citation>
    <scope>NUCLEOTIDE SEQUENCE</scope>
    <source>
        <strain evidence="6">UTEX B ZZ1240</strain>
    </source>
</reference>
<evidence type="ECO:0000256" key="3">
    <source>
        <dbReference type="ARBA" id="ARBA00023295"/>
    </source>
</evidence>
<dbReference type="AlphaFoldDB" id="A0A836CGL5"/>
<dbReference type="OrthoDB" id="5286354at2759"/>
<dbReference type="GO" id="GO:0006080">
    <property type="term" value="P:substituted mannan metabolic process"/>
    <property type="evidence" value="ECO:0007669"/>
    <property type="project" value="InterPro"/>
</dbReference>
<comment type="caution">
    <text evidence="6">The sequence shown here is derived from an EMBL/GenBank/DDBJ whole genome shotgun (WGS) entry which is preliminary data.</text>
</comment>
<dbReference type="EMBL" id="JAFCMP010000121">
    <property type="protein sequence ID" value="KAG5185800.1"/>
    <property type="molecule type" value="Genomic_DNA"/>
</dbReference>
<feature type="region of interest" description="Disordered" evidence="4">
    <location>
        <begin position="350"/>
        <end position="384"/>
    </location>
</feature>
<evidence type="ECO:0000256" key="2">
    <source>
        <dbReference type="ARBA" id="ARBA00022801"/>
    </source>
</evidence>
<dbReference type="InterPro" id="IPR022790">
    <property type="entry name" value="GH26_dom"/>
</dbReference>
<dbReference type="Proteomes" id="UP000664859">
    <property type="component" value="Unassembled WGS sequence"/>
</dbReference>
<organism evidence="6 7">
    <name type="scientific">Tribonema minus</name>
    <dbReference type="NCBI Taxonomy" id="303371"/>
    <lineage>
        <taxon>Eukaryota</taxon>
        <taxon>Sar</taxon>
        <taxon>Stramenopiles</taxon>
        <taxon>Ochrophyta</taxon>
        <taxon>PX clade</taxon>
        <taxon>Xanthophyceae</taxon>
        <taxon>Tribonematales</taxon>
        <taxon>Tribonemataceae</taxon>
        <taxon>Tribonema</taxon>
    </lineage>
</organism>
<dbReference type="SUPFAM" id="SSF51445">
    <property type="entry name" value="(Trans)glycosidases"/>
    <property type="match status" value="1"/>
</dbReference>
<evidence type="ECO:0000256" key="1">
    <source>
        <dbReference type="ARBA" id="ARBA00007754"/>
    </source>
</evidence>
<keyword evidence="2 6" id="KW-0378">Hydrolase</keyword>
<feature type="compositionally biased region" description="Low complexity" evidence="4">
    <location>
        <begin position="360"/>
        <end position="373"/>
    </location>
</feature>
<evidence type="ECO:0000256" key="4">
    <source>
        <dbReference type="SAM" id="MobiDB-lite"/>
    </source>
</evidence>
<keyword evidence="7" id="KW-1185">Reference proteome</keyword>
<dbReference type="Gene3D" id="3.20.20.80">
    <property type="entry name" value="Glycosidases"/>
    <property type="match status" value="1"/>
</dbReference>
<keyword evidence="3" id="KW-0326">Glycosidase</keyword>
<proteinExistence type="inferred from homology"/>
<evidence type="ECO:0000313" key="7">
    <source>
        <dbReference type="Proteomes" id="UP000664859"/>
    </source>
</evidence>
<dbReference type="PANTHER" id="PTHR40079">
    <property type="entry name" value="MANNAN ENDO-1,4-BETA-MANNOSIDASE E-RELATED"/>
    <property type="match status" value="1"/>
</dbReference>
<feature type="domain" description="GH26" evidence="5">
    <location>
        <begin position="49"/>
        <end position="338"/>
    </location>
</feature>
<comment type="similarity">
    <text evidence="1">Belongs to the glycosyl hydrolase 26 family.</text>
</comment>
<name>A0A836CGL5_9STRA</name>
<evidence type="ECO:0000313" key="6">
    <source>
        <dbReference type="EMBL" id="KAG5185800.1"/>
    </source>
</evidence>
<dbReference type="GO" id="GO:0016985">
    <property type="term" value="F:mannan endo-1,4-beta-mannosidase activity"/>
    <property type="evidence" value="ECO:0007669"/>
    <property type="project" value="InterPro"/>
</dbReference>
<gene>
    <name evidence="6" type="ORF">JKP88DRAFT_289000</name>
</gene>
<dbReference type="InterPro" id="IPR000805">
    <property type="entry name" value="Glyco_hydro_26"/>
</dbReference>
<evidence type="ECO:0000259" key="5">
    <source>
        <dbReference type="PROSITE" id="PS51764"/>
    </source>
</evidence>
<dbReference type="PANTHER" id="PTHR40079:SF4">
    <property type="entry name" value="GH26 DOMAIN-CONTAINING PROTEIN-RELATED"/>
    <property type="match status" value="1"/>
</dbReference>
<dbReference type="InterPro" id="IPR017853">
    <property type="entry name" value="GH"/>
</dbReference>
<sequence>MQNGLDGDFQAYKSSDLTVQDARILRELAPDDATAAPTGAPTMAPSAAPTAIALVPPIKAIVKPAPRGPLMIGLSDNMLPVARQAELGAKFQAVVKFQSVQKMRYPFLVKPHLDAGFQSVMVMEFLDATRHTNLKQIANGLYDKYLYKFVDELMDDGNREVWVRPLHEFNGDWYPWGTYRGGDNTKRMFKRAWRHVHWILTNKGANIKFQLAYNCVNGQNDQTTPFLDWWPGEQYVDMVVCSGYNRAGSDADHQQWLTFPEVFGAAYEQMLTLPGMKPLGVGETSCNNFEDNDKAQWIRDAFYDFVNTYPRIEHVTWFLQNKNDGRWDLNSPEEIAAFGESLIEYTPQNIPQDLPPLPPQADINGDGVINGDDAPVEAPPDPNL</sequence>
<accession>A0A836CGL5</accession>
<dbReference type="Pfam" id="PF02156">
    <property type="entry name" value="Glyco_hydro_26"/>
    <property type="match status" value="1"/>
</dbReference>
<dbReference type="PROSITE" id="PS51764">
    <property type="entry name" value="GH26"/>
    <property type="match status" value="1"/>
</dbReference>